<gene>
    <name evidence="2" type="ORF">MEDL_60201</name>
</gene>
<dbReference type="Proteomes" id="UP000683360">
    <property type="component" value="Unassembled WGS sequence"/>
</dbReference>
<evidence type="ECO:0000313" key="3">
    <source>
        <dbReference type="Proteomes" id="UP000683360"/>
    </source>
</evidence>
<dbReference type="SUPFAM" id="SSF101898">
    <property type="entry name" value="NHL repeat"/>
    <property type="match status" value="1"/>
</dbReference>
<comment type="caution">
    <text evidence="2">The sequence shown here is derived from an EMBL/GenBank/DDBJ whole genome shotgun (WGS) entry which is preliminary data.</text>
</comment>
<evidence type="ECO:0000313" key="2">
    <source>
        <dbReference type="EMBL" id="CAG2248321.1"/>
    </source>
</evidence>
<reference evidence="2" key="1">
    <citation type="submission" date="2021-03" db="EMBL/GenBank/DDBJ databases">
        <authorList>
            <person name="Bekaert M."/>
        </authorList>
    </citation>
    <scope>NUCLEOTIDE SEQUENCE</scope>
</reference>
<dbReference type="EMBL" id="CAJPWZ010002933">
    <property type="protein sequence ID" value="CAG2248321.1"/>
    <property type="molecule type" value="Genomic_DNA"/>
</dbReference>
<keyword evidence="1" id="KW-0175">Coiled coil</keyword>
<evidence type="ECO:0000256" key="1">
    <source>
        <dbReference type="SAM" id="Coils"/>
    </source>
</evidence>
<name>A0A8S3V3I6_MYTED</name>
<accession>A0A8S3V3I6</accession>
<protein>
    <submittedName>
        <fullName evidence="2">Uncharacterized protein</fullName>
    </submittedName>
</protein>
<feature type="coiled-coil region" evidence="1">
    <location>
        <begin position="74"/>
        <end position="137"/>
    </location>
</feature>
<dbReference type="AlphaFoldDB" id="A0A8S3V3I6"/>
<proteinExistence type="predicted"/>
<sequence>MACSSEFKTDSIEQTTASHKAHDLIEVEEGFNKIVNKLKYVDKQIDQEFNNSSINLENLNVAKFVGPINNAMALKEIESQEEELLKAVKTYKDKLLTDLKQTSSSLFLSFGEDSKQIEKTRERLMEQKKKVNEVIQSKDILEVFAASKDLENISVPKVEDILVAGSSEGAPKLVVMNPTAEVKKEYKFDNKKETAVFKSDLYHIGGIGRVLIIGQDNNTVSVYTGHPAFKVQGIEFKPYDIVSTASDNFVALDKQNKSLHILNNEGLAIIAFLTSQLITESPDALCISDTSHLYIACHAQYCKPSIYSVDISGW</sequence>
<organism evidence="2 3">
    <name type="scientific">Mytilus edulis</name>
    <name type="common">Blue mussel</name>
    <dbReference type="NCBI Taxonomy" id="6550"/>
    <lineage>
        <taxon>Eukaryota</taxon>
        <taxon>Metazoa</taxon>
        <taxon>Spiralia</taxon>
        <taxon>Lophotrochozoa</taxon>
        <taxon>Mollusca</taxon>
        <taxon>Bivalvia</taxon>
        <taxon>Autobranchia</taxon>
        <taxon>Pteriomorphia</taxon>
        <taxon>Mytilida</taxon>
        <taxon>Mytiloidea</taxon>
        <taxon>Mytilidae</taxon>
        <taxon>Mytilinae</taxon>
        <taxon>Mytilus</taxon>
    </lineage>
</organism>
<keyword evidence="3" id="KW-1185">Reference proteome</keyword>